<reference evidence="10" key="1">
    <citation type="journal article" date="2014" name="Int. J. Syst. Evol. Microbiol.">
        <title>Complete genome sequence of Corynebacterium casei LMG S-19264T (=DSM 44701T), isolated from a smear-ripened cheese.</title>
        <authorList>
            <consortium name="US DOE Joint Genome Institute (JGI-PGF)"/>
            <person name="Walter F."/>
            <person name="Albersmeier A."/>
            <person name="Kalinowski J."/>
            <person name="Ruckert C."/>
        </authorList>
    </citation>
    <scope>NUCLEOTIDE SEQUENCE</scope>
    <source>
        <strain evidence="10">JCM 14719</strain>
    </source>
</reference>
<evidence type="ECO:0000313" key="11">
    <source>
        <dbReference type="Proteomes" id="UP000637720"/>
    </source>
</evidence>
<comment type="subcellular location">
    <subcellularLocation>
        <location evidence="1">Cell membrane</location>
        <topology evidence="1">Multi-pass membrane protein</topology>
    </subcellularLocation>
</comment>
<gene>
    <name evidence="10" type="ORF">GCM10007043_07020</name>
</gene>
<dbReference type="InterPro" id="IPR032807">
    <property type="entry name" value="GNVR"/>
</dbReference>
<dbReference type="Proteomes" id="UP000637720">
    <property type="component" value="Unassembled WGS sequence"/>
</dbReference>
<organism evidence="10 11">
    <name type="scientific">Calditerricola satsumensis</name>
    <dbReference type="NCBI Taxonomy" id="373054"/>
    <lineage>
        <taxon>Bacteria</taxon>
        <taxon>Bacillati</taxon>
        <taxon>Bacillota</taxon>
        <taxon>Bacilli</taxon>
        <taxon>Bacillales</taxon>
        <taxon>Bacillaceae</taxon>
        <taxon>Calditerricola</taxon>
    </lineage>
</organism>
<keyword evidence="6 7" id="KW-0472">Membrane</keyword>
<reference evidence="10" key="2">
    <citation type="submission" date="2020-09" db="EMBL/GenBank/DDBJ databases">
        <authorList>
            <person name="Sun Q."/>
            <person name="Ohkuma M."/>
        </authorList>
    </citation>
    <scope>NUCLEOTIDE SEQUENCE</scope>
    <source>
        <strain evidence="10">JCM 14719</strain>
    </source>
</reference>
<evidence type="ECO:0000259" key="8">
    <source>
        <dbReference type="Pfam" id="PF02706"/>
    </source>
</evidence>
<dbReference type="Pfam" id="PF02706">
    <property type="entry name" value="Wzz"/>
    <property type="match status" value="1"/>
</dbReference>
<sequence length="262" mass="28760">MEHMEQEIDLRQLLAVLRKRLRLIVLITVLATLVSAVVSFFVLTPVYEATTEVLVNKSEPTDQLLLNAQYIDANLKLVETYKVILQSPRILDKVAAWPGVGYTTEELRDRLSITTVKNSQVIAISFQDPDPARAALVVNAVARTFQREITNIMKVDNVQILTEAKADPDAKPVKPRPILNMALAFVLGLMVSMGLAFLLEFLDTSIKTEQDVERELGLPVLGAIGVIEKRSGSPRRAVSGSKVPGVRAQLEVAAAPRRKAGG</sequence>
<evidence type="ECO:0000313" key="10">
    <source>
        <dbReference type="EMBL" id="GGJ95835.1"/>
    </source>
</evidence>
<feature type="transmembrane region" description="Helical" evidence="7">
    <location>
        <begin position="178"/>
        <end position="199"/>
    </location>
</feature>
<evidence type="ECO:0000259" key="9">
    <source>
        <dbReference type="Pfam" id="PF13807"/>
    </source>
</evidence>
<evidence type="ECO:0000256" key="7">
    <source>
        <dbReference type="SAM" id="Phobius"/>
    </source>
</evidence>
<keyword evidence="3" id="KW-1003">Cell membrane</keyword>
<comment type="caution">
    <text evidence="10">The sequence shown here is derived from an EMBL/GenBank/DDBJ whole genome shotgun (WGS) entry which is preliminary data.</text>
</comment>
<evidence type="ECO:0000256" key="2">
    <source>
        <dbReference type="ARBA" id="ARBA00006683"/>
    </source>
</evidence>
<keyword evidence="11" id="KW-1185">Reference proteome</keyword>
<evidence type="ECO:0000256" key="3">
    <source>
        <dbReference type="ARBA" id="ARBA00022475"/>
    </source>
</evidence>
<feature type="domain" description="Polysaccharide chain length determinant N-terminal" evidence="8">
    <location>
        <begin position="6"/>
        <end position="95"/>
    </location>
</feature>
<evidence type="ECO:0000256" key="4">
    <source>
        <dbReference type="ARBA" id="ARBA00022692"/>
    </source>
</evidence>
<dbReference type="GO" id="GO:0004713">
    <property type="term" value="F:protein tyrosine kinase activity"/>
    <property type="evidence" value="ECO:0007669"/>
    <property type="project" value="TreeGrafter"/>
</dbReference>
<feature type="domain" description="Tyrosine-protein kinase G-rich" evidence="9">
    <location>
        <begin position="145"/>
        <end position="199"/>
    </location>
</feature>
<comment type="similarity">
    <text evidence="2">Belongs to the CpsC/CapA family.</text>
</comment>
<keyword evidence="4 7" id="KW-0812">Transmembrane</keyword>
<keyword evidence="5 7" id="KW-1133">Transmembrane helix</keyword>
<dbReference type="AlphaFoldDB" id="A0A8J3B5U0"/>
<proteinExistence type="inferred from homology"/>
<dbReference type="RefSeq" id="WP_229725660.1">
    <property type="nucleotide sequence ID" value="NZ_BMOF01000009.1"/>
</dbReference>
<dbReference type="PANTHER" id="PTHR32309">
    <property type="entry name" value="TYROSINE-PROTEIN KINASE"/>
    <property type="match status" value="1"/>
</dbReference>
<evidence type="ECO:0000256" key="6">
    <source>
        <dbReference type="ARBA" id="ARBA00023136"/>
    </source>
</evidence>
<dbReference type="EMBL" id="BMOF01000009">
    <property type="protein sequence ID" value="GGJ95835.1"/>
    <property type="molecule type" value="Genomic_DNA"/>
</dbReference>
<feature type="transmembrane region" description="Helical" evidence="7">
    <location>
        <begin position="21"/>
        <end position="43"/>
    </location>
</feature>
<dbReference type="InterPro" id="IPR050445">
    <property type="entry name" value="Bact_polysacc_biosynth/exp"/>
</dbReference>
<evidence type="ECO:0000256" key="5">
    <source>
        <dbReference type="ARBA" id="ARBA00022989"/>
    </source>
</evidence>
<accession>A0A8J3B5U0</accession>
<dbReference type="PANTHER" id="PTHR32309:SF13">
    <property type="entry name" value="FERRIC ENTEROBACTIN TRANSPORT PROTEIN FEPE"/>
    <property type="match status" value="1"/>
</dbReference>
<dbReference type="GO" id="GO:0005886">
    <property type="term" value="C:plasma membrane"/>
    <property type="evidence" value="ECO:0007669"/>
    <property type="project" value="UniProtKB-SubCell"/>
</dbReference>
<name>A0A8J3B5U0_9BACI</name>
<dbReference type="InterPro" id="IPR003856">
    <property type="entry name" value="LPS_length_determ_N"/>
</dbReference>
<evidence type="ECO:0000256" key="1">
    <source>
        <dbReference type="ARBA" id="ARBA00004651"/>
    </source>
</evidence>
<dbReference type="Pfam" id="PF13807">
    <property type="entry name" value="GNVR"/>
    <property type="match status" value="1"/>
</dbReference>
<protein>
    <submittedName>
        <fullName evidence="10">Capsular polysaccharide biosynthesis protein</fullName>
    </submittedName>
</protein>